<evidence type="ECO:0000313" key="2">
    <source>
        <dbReference type="EMBL" id="GAA5023343.1"/>
    </source>
</evidence>
<dbReference type="EMBL" id="BAABKB010000023">
    <property type="protein sequence ID" value="GAA5023343.1"/>
    <property type="molecule type" value="Genomic_DNA"/>
</dbReference>
<dbReference type="InterPro" id="IPR011990">
    <property type="entry name" value="TPR-like_helical_dom_sf"/>
</dbReference>
<dbReference type="SUPFAM" id="SSF81901">
    <property type="entry name" value="HCP-like"/>
    <property type="match status" value="1"/>
</dbReference>
<organism evidence="2 3">
    <name type="scientific">Streptomyces siamensis</name>
    <dbReference type="NCBI Taxonomy" id="1274986"/>
    <lineage>
        <taxon>Bacteria</taxon>
        <taxon>Bacillati</taxon>
        <taxon>Actinomycetota</taxon>
        <taxon>Actinomycetes</taxon>
        <taxon>Kitasatosporales</taxon>
        <taxon>Streptomycetaceae</taxon>
        <taxon>Streptomyces</taxon>
    </lineage>
</organism>
<dbReference type="Proteomes" id="UP001501759">
    <property type="component" value="Unassembled WGS sequence"/>
</dbReference>
<protein>
    <recommendedName>
        <fullName evidence="4">Sel1 repeat family protein</fullName>
    </recommendedName>
</protein>
<evidence type="ECO:0008006" key="4">
    <source>
        <dbReference type="Google" id="ProtNLM"/>
    </source>
</evidence>
<feature type="region of interest" description="Disordered" evidence="1">
    <location>
        <begin position="216"/>
        <end position="244"/>
    </location>
</feature>
<gene>
    <name evidence="2" type="ORF">GCM10023335_56020</name>
</gene>
<sequence>MAALKVPGKPDQNIELAAQAGDPAAMRVMGHYLQTALEPHADQVEAERWLLASAEAGDPEAMFNVSWIYHERAVDAAWMSWCRRAAEAGCVGAMRAMAVITADTDEEESWLRRAAGGGARGEMLRLADLLTRKRQEAEAEQWYHAPIAHGLSSARTDFASFLIAQDRPADAEQYVRVEAEAGSWAAARRLAEVLEKLGRANCSRQGRRVVVGWREQRNRDQAAGSALTRAPSPTPPLRHGERLA</sequence>
<dbReference type="Gene3D" id="1.25.40.10">
    <property type="entry name" value="Tetratricopeptide repeat domain"/>
    <property type="match status" value="1"/>
</dbReference>
<evidence type="ECO:0000313" key="3">
    <source>
        <dbReference type="Proteomes" id="UP001501759"/>
    </source>
</evidence>
<keyword evidence="3" id="KW-1185">Reference proteome</keyword>
<name>A0ABP9J939_9ACTN</name>
<comment type="caution">
    <text evidence="2">The sequence shown here is derived from an EMBL/GenBank/DDBJ whole genome shotgun (WGS) entry which is preliminary data.</text>
</comment>
<reference evidence="3" key="1">
    <citation type="journal article" date="2019" name="Int. J. Syst. Evol. Microbiol.">
        <title>The Global Catalogue of Microorganisms (GCM) 10K type strain sequencing project: providing services to taxonomists for standard genome sequencing and annotation.</title>
        <authorList>
            <consortium name="The Broad Institute Genomics Platform"/>
            <consortium name="The Broad Institute Genome Sequencing Center for Infectious Disease"/>
            <person name="Wu L."/>
            <person name="Ma J."/>
        </authorList>
    </citation>
    <scope>NUCLEOTIDE SEQUENCE [LARGE SCALE GENOMIC DNA]</scope>
    <source>
        <strain evidence="3">JCM 18409</strain>
    </source>
</reference>
<evidence type="ECO:0000256" key="1">
    <source>
        <dbReference type="SAM" id="MobiDB-lite"/>
    </source>
</evidence>
<accession>A0ABP9J939</accession>
<proteinExistence type="predicted"/>
<dbReference type="RefSeq" id="WP_345655134.1">
    <property type="nucleotide sequence ID" value="NZ_BAABKB010000023.1"/>
</dbReference>